<comment type="caution">
    <text evidence="1">The sequence shown here is derived from an EMBL/GenBank/DDBJ whole genome shotgun (WGS) entry which is preliminary data.</text>
</comment>
<proteinExistence type="predicted"/>
<evidence type="ECO:0000313" key="2">
    <source>
        <dbReference type="Proteomes" id="UP000179243"/>
    </source>
</evidence>
<organism evidence="1 2">
    <name type="scientific">Candidatus Raymondbacteria bacterium RIFOXYD12_FULL_49_13</name>
    <dbReference type="NCBI Taxonomy" id="1817890"/>
    <lineage>
        <taxon>Bacteria</taxon>
        <taxon>Raymondiibacteriota</taxon>
    </lineage>
</organism>
<protein>
    <submittedName>
        <fullName evidence="1">Uncharacterized protein</fullName>
    </submittedName>
</protein>
<dbReference type="AlphaFoldDB" id="A0A1F7FKR8"/>
<dbReference type="Proteomes" id="UP000179243">
    <property type="component" value="Unassembled WGS sequence"/>
</dbReference>
<accession>A0A1F7FKR8</accession>
<name>A0A1F7FKR8_UNCRA</name>
<gene>
    <name evidence="1" type="ORF">A2519_14120</name>
</gene>
<sequence length="116" mass="13972">MQLPRYKKKKRLKHKVCQEPGCGKEFIGHPIAKYCEFHRNIANRTRKIKQYEAVDVKNFVFKHGFTEVTELELTCQLENCQNKYKVKIFPKQYIYPKFCPLHRNEYKRDAFQAETA</sequence>
<reference evidence="1 2" key="1">
    <citation type="journal article" date="2016" name="Nat. Commun.">
        <title>Thousands of microbial genomes shed light on interconnected biogeochemical processes in an aquifer system.</title>
        <authorList>
            <person name="Anantharaman K."/>
            <person name="Brown C.T."/>
            <person name="Hug L.A."/>
            <person name="Sharon I."/>
            <person name="Castelle C.J."/>
            <person name="Probst A.J."/>
            <person name="Thomas B.C."/>
            <person name="Singh A."/>
            <person name="Wilkins M.J."/>
            <person name="Karaoz U."/>
            <person name="Brodie E.L."/>
            <person name="Williams K.H."/>
            <person name="Hubbard S.S."/>
            <person name="Banfield J.F."/>
        </authorList>
    </citation>
    <scope>NUCLEOTIDE SEQUENCE [LARGE SCALE GENOMIC DNA]</scope>
</reference>
<evidence type="ECO:0000313" key="1">
    <source>
        <dbReference type="EMBL" id="OGK07260.1"/>
    </source>
</evidence>
<dbReference type="EMBL" id="MFYX01000011">
    <property type="protein sequence ID" value="OGK07260.1"/>
    <property type="molecule type" value="Genomic_DNA"/>
</dbReference>